<comment type="caution">
    <text evidence="9">The sequence shown here is derived from an EMBL/GenBank/DDBJ whole genome shotgun (WGS) entry which is preliminary data.</text>
</comment>
<evidence type="ECO:0000313" key="9">
    <source>
        <dbReference type="EMBL" id="KAK5645713.1"/>
    </source>
</evidence>
<evidence type="ECO:0000256" key="1">
    <source>
        <dbReference type="ARBA" id="ARBA00004123"/>
    </source>
</evidence>
<feature type="region of interest" description="Disordered" evidence="7">
    <location>
        <begin position="156"/>
        <end position="181"/>
    </location>
</feature>
<dbReference type="PANTHER" id="PTHR13497">
    <property type="entry name" value="HISTONE DEACETYLASE COMPLEX SUBUNIT SAP130"/>
    <property type="match status" value="1"/>
</dbReference>
<proteinExistence type="inferred from homology"/>
<reference evidence="9 10" key="1">
    <citation type="journal article" date="2024" name="Insects">
        <title>An Improved Chromosome-Level Genome Assembly of the Firefly Pyrocoelia pectoralis.</title>
        <authorList>
            <person name="Fu X."/>
            <person name="Meyer-Rochow V.B."/>
            <person name="Ballantyne L."/>
            <person name="Zhu X."/>
        </authorList>
    </citation>
    <scope>NUCLEOTIDE SEQUENCE [LARGE SCALE GENOMIC DNA]</scope>
    <source>
        <strain evidence="9">XCY_ONT2</strain>
    </source>
</reference>
<keyword evidence="6" id="KW-0539">Nucleus</keyword>
<feature type="region of interest" description="Disordered" evidence="7">
    <location>
        <begin position="593"/>
        <end position="629"/>
    </location>
</feature>
<comment type="similarity">
    <text evidence="2">Belongs to the SAP130 family.</text>
</comment>
<dbReference type="Pfam" id="PF16014">
    <property type="entry name" value="SAP130_C"/>
    <property type="match status" value="1"/>
</dbReference>
<dbReference type="EMBL" id="JAVRBK010000003">
    <property type="protein sequence ID" value="KAK5645713.1"/>
    <property type="molecule type" value="Genomic_DNA"/>
</dbReference>
<feature type="compositionally biased region" description="Basic and acidic residues" evidence="7">
    <location>
        <begin position="739"/>
        <end position="762"/>
    </location>
</feature>
<feature type="compositionally biased region" description="Polar residues" evidence="7">
    <location>
        <begin position="593"/>
        <end position="616"/>
    </location>
</feature>
<evidence type="ECO:0000256" key="2">
    <source>
        <dbReference type="ARBA" id="ARBA00007859"/>
    </source>
</evidence>
<evidence type="ECO:0000256" key="3">
    <source>
        <dbReference type="ARBA" id="ARBA00022491"/>
    </source>
</evidence>
<evidence type="ECO:0000256" key="7">
    <source>
        <dbReference type="SAM" id="MobiDB-lite"/>
    </source>
</evidence>
<dbReference type="InterPro" id="IPR031963">
    <property type="entry name" value="SAP130_C"/>
</dbReference>
<keyword evidence="4" id="KW-0805">Transcription regulation</keyword>
<dbReference type="InterPro" id="IPR024137">
    <property type="entry name" value="His_deAcase_cplx_SAP130"/>
</dbReference>
<accession>A0AAN7ZPM0</accession>
<feature type="domain" description="Histone deacetylase complex subunit SAP130 C-terminal" evidence="8">
    <location>
        <begin position="703"/>
        <end position="902"/>
    </location>
</feature>
<evidence type="ECO:0000256" key="4">
    <source>
        <dbReference type="ARBA" id="ARBA00023015"/>
    </source>
</evidence>
<dbReference type="PANTHER" id="PTHR13497:SF3">
    <property type="entry name" value="HISTONE DEACETYLASE COMPLEX SUBUNIT SAP130"/>
    <property type="match status" value="1"/>
</dbReference>
<evidence type="ECO:0000256" key="6">
    <source>
        <dbReference type="ARBA" id="ARBA00023242"/>
    </source>
</evidence>
<keyword evidence="10" id="KW-1185">Reference proteome</keyword>
<dbReference type="GO" id="GO:0070822">
    <property type="term" value="C:Sin3-type complex"/>
    <property type="evidence" value="ECO:0007669"/>
    <property type="project" value="TreeGrafter"/>
</dbReference>
<dbReference type="GO" id="GO:0000122">
    <property type="term" value="P:negative regulation of transcription by RNA polymerase II"/>
    <property type="evidence" value="ECO:0007669"/>
    <property type="project" value="TreeGrafter"/>
</dbReference>
<feature type="compositionally biased region" description="Polar residues" evidence="7">
    <location>
        <begin position="168"/>
        <end position="181"/>
    </location>
</feature>
<evidence type="ECO:0000313" key="10">
    <source>
        <dbReference type="Proteomes" id="UP001329430"/>
    </source>
</evidence>
<keyword evidence="3" id="KW-0678">Repressor</keyword>
<gene>
    <name evidence="9" type="ORF">RI129_004177</name>
</gene>
<evidence type="ECO:0000259" key="8">
    <source>
        <dbReference type="Pfam" id="PF16014"/>
    </source>
</evidence>
<dbReference type="AlphaFoldDB" id="A0AAN7ZPM0"/>
<evidence type="ECO:0000256" key="5">
    <source>
        <dbReference type="ARBA" id="ARBA00023163"/>
    </source>
</evidence>
<organism evidence="9 10">
    <name type="scientific">Pyrocoelia pectoralis</name>
    <dbReference type="NCBI Taxonomy" id="417401"/>
    <lineage>
        <taxon>Eukaryota</taxon>
        <taxon>Metazoa</taxon>
        <taxon>Ecdysozoa</taxon>
        <taxon>Arthropoda</taxon>
        <taxon>Hexapoda</taxon>
        <taxon>Insecta</taxon>
        <taxon>Pterygota</taxon>
        <taxon>Neoptera</taxon>
        <taxon>Endopterygota</taxon>
        <taxon>Coleoptera</taxon>
        <taxon>Polyphaga</taxon>
        <taxon>Elateriformia</taxon>
        <taxon>Elateroidea</taxon>
        <taxon>Lampyridae</taxon>
        <taxon>Lampyrinae</taxon>
        <taxon>Pyrocoelia</taxon>
    </lineage>
</organism>
<feature type="compositionally biased region" description="Low complexity" evidence="7">
    <location>
        <begin position="668"/>
        <end position="680"/>
    </location>
</feature>
<feature type="region of interest" description="Disordered" evidence="7">
    <location>
        <begin position="647"/>
        <end position="762"/>
    </location>
</feature>
<comment type="subcellular location">
    <subcellularLocation>
        <location evidence="1">Nucleus</location>
    </subcellularLocation>
</comment>
<keyword evidence="5" id="KW-0804">Transcription</keyword>
<protein>
    <recommendedName>
        <fullName evidence="8">Histone deacetylase complex subunit SAP130 C-terminal domain-containing protein</fullName>
    </recommendedName>
</protein>
<dbReference type="Proteomes" id="UP001329430">
    <property type="component" value="Chromosome 3"/>
</dbReference>
<sequence>MSGTSEDDKPEVPKAFPLDLAAKLTTVKTMDGKTPLVMTGQPLRNMRVLTQQATVNSGQTSVVTPAIITTNIVPQVLKQCDTSRAHAVSTQGTASITLQRPAQITLPVVATSLPVVSQNTYHVPRGPAVVANLAAPRSNVVGSIRAPMVVTAQTNQQTFIRPPRAPSPAQSTAWLTSSSNGSQIKGAPTVLSPPVRGATVSGTLAKPQLLTRAQPLSQSTSTIRPTTATILHSAITIGQGAQLHSFKPNQGATAIQSLGSTVTLAQVIPRTQTLVYSTNGTQFTSTPRLTIANTIQNRQPTTSKAQVATARLTMPISVSQGGSTRLVAPQGTVLTTGARISAVPSTQQSTPPRIVPTTQSTVTLGRLSVSVTNAPTQASNVNVLGQTRISTLSLHPLVAVANSAQPRTIQAQTAKVITQPVQGNSVSLPQMSNVMKSTPITSATRAISVQQASMVAQRPITAGSAQTVAISKVFPQAVDNQSNQATTNIFIHTPMASVPRKSSPGPTTITQTTTVSTTSLSTYPLTSGTYFYDASGTYSVTRPFSQQSSFTAVPQSNSSQMRATQVHGIMANQSMRFNPVMVVDQNRVSQFNQQTVEVSQEQHTQTPVTKITSSPRPSILRKRDHEGSPLKAAKNLASQLGVLPIQPQAAPISPPSRPDSGGNGNSSGGSTTISATSSPGLAETNEDSMPHIPINIKEEENARPPPEMSPRKKPRKQQLTGNDIDENLHEDMQFISETNIKKEPESDSNRSDTAREETVDSRRILRKPAGVSLLNSYRQTWKATHNHYLRYSDVKPKDERRPTIMDLSNQCRVLDKVNGWKVHHLSTQMEDLADQEQNVYNQLRDLLKDTEAEEGNGFDKDLNRINELIKGNLQRIKIINDGMIEAKTQIMKIFDHKIHVTDIISRCASKRNFKKREKS</sequence>
<name>A0AAN7ZPM0_9COLE</name>